<dbReference type="AlphaFoldDB" id="A0A8T3B4N4"/>
<name>A0A8T3B4N4_DENNO</name>
<evidence type="ECO:0000313" key="2">
    <source>
        <dbReference type="EMBL" id="KAI0503965.1"/>
    </source>
</evidence>
<feature type="region of interest" description="Disordered" evidence="1">
    <location>
        <begin position="1"/>
        <end position="34"/>
    </location>
</feature>
<evidence type="ECO:0000313" key="3">
    <source>
        <dbReference type="Proteomes" id="UP000829196"/>
    </source>
</evidence>
<organism evidence="2 3">
    <name type="scientific">Dendrobium nobile</name>
    <name type="common">Orchid</name>
    <dbReference type="NCBI Taxonomy" id="94219"/>
    <lineage>
        <taxon>Eukaryota</taxon>
        <taxon>Viridiplantae</taxon>
        <taxon>Streptophyta</taxon>
        <taxon>Embryophyta</taxon>
        <taxon>Tracheophyta</taxon>
        <taxon>Spermatophyta</taxon>
        <taxon>Magnoliopsida</taxon>
        <taxon>Liliopsida</taxon>
        <taxon>Asparagales</taxon>
        <taxon>Orchidaceae</taxon>
        <taxon>Epidendroideae</taxon>
        <taxon>Malaxideae</taxon>
        <taxon>Dendrobiinae</taxon>
        <taxon>Dendrobium</taxon>
    </lineage>
</organism>
<feature type="region of interest" description="Disordered" evidence="1">
    <location>
        <begin position="47"/>
        <end position="94"/>
    </location>
</feature>
<dbReference type="EMBL" id="JAGYWB010000011">
    <property type="protein sequence ID" value="KAI0503965.1"/>
    <property type="molecule type" value="Genomic_DNA"/>
</dbReference>
<accession>A0A8T3B4N4</accession>
<sequence length="149" mass="16307">MRPSTSTHARSVPSRSALPLRRLPFSDRSEVTTLGSEATTGVALCEDNFLPSPAPPADLLTRRNPAIELPSPPPLPSQARSPSSPLPVPISGSEVGRNVQPNHHEDKLEHVLGVLHVVVVELEWLRGHLLLLLHQRWVLLALIPDGKEY</sequence>
<gene>
    <name evidence="2" type="ORF">KFK09_014912</name>
</gene>
<comment type="caution">
    <text evidence="2">The sequence shown here is derived from an EMBL/GenBank/DDBJ whole genome shotgun (WGS) entry which is preliminary data.</text>
</comment>
<evidence type="ECO:0000256" key="1">
    <source>
        <dbReference type="SAM" id="MobiDB-lite"/>
    </source>
</evidence>
<proteinExistence type="predicted"/>
<dbReference type="Proteomes" id="UP000829196">
    <property type="component" value="Unassembled WGS sequence"/>
</dbReference>
<protein>
    <submittedName>
        <fullName evidence="2">Uncharacterized protein</fullName>
    </submittedName>
</protein>
<reference evidence="2" key="1">
    <citation type="journal article" date="2022" name="Front. Genet.">
        <title>Chromosome-Scale Assembly of the Dendrobium nobile Genome Provides Insights Into the Molecular Mechanism of the Biosynthesis of the Medicinal Active Ingredient of Dendrobium.</title>
        <authorList>
            <person name="Xu Q."/>
            <person name="Niu S.-C."/>
            <person name="Li K.-L."/>
            <person name="Zheng P.-J."/>
            <person name="Zhang X.-J."/>
            <person name="Jia Y."/>
            <person name="Liu Y."/>
            <person name="Niu Y.-X."/>
            <person name="Yu L.-H."/>
            <person name="Chen D.-F."/>
            <person name="Zhang G.-Q."/>
        </authorList>
    </citation>
    <scope>NUCLEOTIDE SEQUENCE</scope>
    <source>
        <tissue evidence="2">Leaf</tissue>
    </source>
</reference>
<keyword evidence="3" id="KW-1185">Reference proteome</keyword>